<proteinExistence type="predicted"/>
<dbReference type="Proteomes" id="UP000887566">
    <property type="component" value="Unplaced"/>
</dbReference>
<dbReference type="WBParaSite" id="PSAMB.scaffold17597size1094.g37342.t1">
    <property type="protein sequence ID" value="PSAMB.scaffold17597size1094.g37342.t1"/>
    <property type="gene ID" value="PSAMB.scaffold17597size1094.g37342"/>
</dbReference>
<name>A0A914VBZ7_9BILA</name>
<protein>
    <submittedName>
        <fullName evidence="2">MHC class I antigen</fullName>
    </submittedName>
</protein>
<sequence length="51" mass="5878">VHVVRAECRWRINPTPTKSPMQQERDRCYDTPIGQQLADRTVARAVKNALT</sequence>
<evidence type="ECO:0000313" key="2">
    <source>
        <dbReference type="WBParaSite" id="PSAMB.scaffold17597size1094.g37342.t1"/>
    </source>
</evidence>
<evidence type="ECO:0000313" key="1">
    <source>
        <dbReference type="Proteomes" id="UP000887566"/>
    </source>
</evidence>
<dbReference type="AlphaFoldDB" id="A0A914VBZ7"/>
<reference evidence="2" key="1">
    <citation type="submission" date="2022-11" db="UniProtKB">
        <authorList>
            <consortium name="WormBaseParasite"/>
        </authorList>
    </citation>
    <scope>IDENTIFICATION</scope>
</reference>
<accession>A0A914VBZ7</accession>
<keyword evidence="1" id="KW-1185">Reference proteome</keyword>
<organism evidence="1 2">
    <name type="scientific">Plectus sambesii</name>
    <dbReference type="NCBI Taxonomy" id="2011161"/>
    <lineage>
        <taxon>Eukaryota</taxon>
        <taxon>Metazoa</taxon>
        <taxon>Ecdysozoa</taxon>
        <taxon>Nematoda</taxon>
        <taxon>Chromadorea</taxon>
        <taxon>Plectida</taxon>
        <taxon>Plectina</taxon>
        <taxon>Plectoidea</taxon>
        <taxon>Plectidae</taxon>
        <taxon>Plectus</taxon>
    </lineage>
</organism>